<gene>
    <name evidence="13" type="ORF">RRF57_007323</name>
</gene>
<comment type="similarity">
    <text evidence="2">Belongs to the major facilitator superfamily. TCR/Tet family.</text>
</comment>
<feature type="transmembrane region" description="Helical" evidence="11">
    <location>
        <begin position="377"/>
        <end position="397"/>
    </location>
</feature>
<evidence type="ECO:0000256" key="10">
    <source>
        <dbReference type="SAM" id="MobiDB-lite"/>
    </source>
</evidence>
<feature type="transmembrane region" description="Helical" evidence="11">
    <location>
        <begin position="182"/>
        <end position="200"/>
    </location>
</feature>
<proteinExistence type="inferred from homology"/>
<dbReference type="FunFam" id="1.20.1720.10:FF:000014">
    <property type="entry name" value="MFS drug transporter, putative"/>
    <property type="match status" value="1"/>
</dbReference>
<keyword evidence="14" id="KW-1185">Reference proteome</keyword>
<dbReference type="Proteomes" id="UP001305414">
    <property type="component" value="Unassembled WGS sequence"/>
</dbReference>
<dbReference type="GO" id="GO:0022857">
    <property type="term" value="F:transmembrane transporter activity"/>
    <property type="evidence" value="ECO:0007669"/>
    <property type="project" value="InterPro"/>
</dbReference>
<evidence type="ECO:0000313" key="14">
    <source>
        <dbReference type="Proteomes" id="UP001305414"/>
    </source>
</evidence>
<evidence type="ECO:0000256" key="6">
    <source>
        <dbReference type="ARBA" id="ARBA00023136"/>
    </source>
</evidence>
<dbReference type="AlphaFoldDB" id="A0AAN7V0F0"/>
<dbReference type="Gene3D" id="1.20.1250.20">
    <property type="entry name" value="MFS general substrate transporter like domains"/>
    <property type="match status" value="1"/>
</dbReference>
<evidence type="ECO:0000256" key="5">
    <source>
        <dbReference type="ARBA" id="ARBA00022989"/>
    </source>
</evidence>
<dbReference type="PANTHER" id="PTHR23501:SF102">
    <property type="entry name" value="DRUG TRANSPORTER, PUTATIVE (AFU_ORTHOLOGUE AFUA_3G08530)-RELATED"/>
    <property type="match status" value="1"/>
</dbReference>
<dbReference type="CDD" id="cd17502">
    <property type="entry name" value="MFS_Azr1_MDR_like"/>
    <property type="match status" value="1"/>
</dbReference>
<feature type="transmembrane region" description="Helical" evidence="11">
    <location>
        <begin position="151"/>
        <end position="170"/>
    </location>
</feature>
<dbReference type="GO" id="GO:0005774">
    <property type="term" value="C:vacuolar membrane"/>
    <property type="evidence" value="ECO:0007669"/>
    <property type="project" value="UniProtKB-SubCell"/>
</dbReference>
<evidence type="ECO:0000256" key="8">
    <source>
        <dbReference type="ARBA" id="ARBA00069956"/>
    </source>
</evidence>
<evidence type="ECO:0000256" key="7">
    <source>
        <dbReference type="ARBA" id="ARBA00057269"/>
    </source>
</evidence>
<evidence type="ECO:0000313" key="13">
    <source>
        <dbReference type="EMBL" id="KAK5631609.1"/>
    </source>
</evidence>
<feature type="transmembrane region" description="Helical" evidence="11">
    <location>
        <begin position="302"/>
        <end position="325"/>
    </location>
</feature>
<keyword evidence="6 11" id="KW-0472">Membrane</keyword>
<evidence type="ECO:0000256" key="2">
    <source>
        <dbReference type="ARBA" id="ARBA00007520"/>
    </source>
</evidence>
<organism evidence="13 14">
    <name type="scientific">Xylaria bambusicola</name>
    <dbReference type="NCBI Taxonomy" id="326684"/>
    <lineage>
        <taxon>Eukaryota</taxon>
        <taxon>Fungi</taxon>
        <taxon>Dikarya</taxon>
        <taxon>Ascomycota</taxon>
        <taxon>Pezizomycotina</taxon>
        <taxon>Sordariomycetes</taxon>
        <taxon>Xylariomycetidae</taxon>
        <taxon>Xylariales</taxon>
        <taxon>Xylariaceae</taxon>
        <taxon>Xylaria</taxon>
    </lineage>
</organism>
<feature type="transmembrane region" description="Helical" evidence="11">
    <location>
        <begin position="584"/>
        <end position="602"/>
    </location>
</feature>
<feature type="transmembrane region" description="Helical" evidence="11">
    <location>
        <begin position="240"/>
        <end position="261"/>
    </location>
</feature>
<feature type="region of interest" description="Disordered" evidence="10">
    <location>
        <begin position="609"/>
        <end position="641"/>
    </location>
</feature>
<feature type="domain" description="Major facilitator superfamily (MFS) profile" evidence="12">
    <location>
        <begin position="117"/>
        <end position="607"/>
    </location>
</feature>
<feature type="compositionally biased region" description="Low complexity" evidence="10">
    <location>
        <begin position="51"/>
        <end position="71"/>
    </location>
</feature>
<keyword evidence="3" id="KW-0813">Transport</keyword>
<dbReference type="Gene3D" id="1.20.1720.10">
    <property type="entry name" value="Multidrug resistance protein D"/>
    <property type="match status" value="1"/>
</dbReference>
<reference evidence="13 14" key="1">
    <citation type="submission" date="2023-10" db="EMBL/GenBank/DDBJ databases">
        <title>Draft genome sequence of Xylaria bambusicola isolate GMP-LS, the root and basal stem rot pathogen of sugarcane in Indonesia.</title>
        <authorList>
            <person name="Selvaraj P."/>
            <person name="Muralishankar V."/>
            <person name="Muruganantham S."/>
            <person name="Sp S."/>
            <person name="Haryani S."/>
            <person name="Lau K.J.X."/>
            <person name="Naqvi N.I."/>
        </authorList>
    </citation>
    <scope>NUCLEOTIDE SEQUENCE [LARGE SCALE GENOMIC DNA]</scope>
    <source>
        <strain evidence="13">GMP-LS</strain>
    </source>
</reference>
<feature type="region of interest" description="Disordered" evidence="10">
    <location>
        <begin position="51"/>
        <end position="107"/>
    </location>
</feature>
<evidence type="ECO:0000256" key="9">
    <source>
        <dbReference type="ARBA" id="ARBA00083178"/>
    </source>
</evidence>
<dbReference type="InterPro" id="IPR011701">
    <property type="entry name" value="MFS"/>
</dbReference>
<dbReference type="PROSITE" id="PS50850">
    <property type="entry name" value="MFS"/>
    <property type="match status" value="1"/>
</dbReference>
<accession>A0AAN7V0F0</accession>
<comment type="subcellular location">
    <subcellularLocation>
        <location evidence="1">Vacuole membrane</location>
        <topology evidence="1">Multi-pass membrane protein</topology>
    </subcellularLocation>
</comment>
<dbReference type="InterPro" id="IPR020846">
    <property type="entry name" value="MFS_dom"/>
</dbReference>
<comment type="function">
    <text evidence="7">Efflux pump; part of the gene cluster that mediates the biosynthesis of dothistromin (DOTH), a polyketide toxin very similar in structure to the aflatoxin precursor, versicolorin B. One function of dotC may be to transport early-stage dothistromin biosynthetic intermediates from the cytoplasm into vacuoles, thereby affecting the rate of dothistromin production.</text>
</comment>
<dbReference type="FunFam" id="1.20.1250.20:FF:000196">
    <property type="entry name" value="MFS toxin efflux pump (AflT)"/>
    <property type="match status" value="1"/>
</dbReference>
<evidence type="ECO:0000256" key="4">
    <source>
        <dbReference type="ARBA" id="ARBA00022692"/>
    </source>
</evidence>
<feature type="transmembrane region" description="Helical" evidence="11">
    <location>
        <begin position="206"/>
        <end position="228"/>
    </location>
</feature>
<dbReference type="PANTHER" id="PTHR23501">
    <property type="entry name" value="MAJOR FACILITATOR SUPERFAMILY"/>
    <property type="match status" value="1"/>
</dbReference>
<dbReference type="PRINTS" id="PR01036">
    <property type="entry name" value="TCRTETB"/>
</dbReference>
<dbReference type="SUPFAM" id="SSF103473">
    <property type="entry name" value="MFS general substrate transporter"/>
    <property type="match status" value="1"/>
</dbReference>
<dbReference type="InterPro" id="IPR036259">
    <property type="entry name" value="MFS_trans_sf"/>
</dbReference>
<keyword evidence="5 11" id="KW-1133">Transmembrane helix</keyword>
<evidence type="ECO:0000259" key="12">
    <source>
        <dbReference type="PROSITE" id="PS50850"/>
    </source>
</evidence>
<feature type="transmembrane region" description="Helical" evidence="11">
    <location>
        <begin position="115"/>
        <end position="139"/>
    </location>
</feature>
<protein>
    <recommendedName>
        <fullName evidence="8">Efflux pump dotC</fullName>
    </recommendedName>
    <alternativeName>
        <fullName evidence="9">Dothistromin biosynthesis protein C</fullName>
    </alternativeName>
</protein>
<feature type="transmembrane region" description="Helical" evidence="11">
    <location>
        <begin position="267"/>
        <end position="290"/>
    </location>
</feature>
<feature type="transmembrane region" description="Helical" evidence="11">
    <location>
        <begin position="337"/>
        <end position="356"/>
    </location>
</feature>
<name>A0AAN7V0F0_9PEZI</name>
<dbReference type="EMBL" id="JAWHQM010000020">
    <property type="protein sequence ID" value="KAK5631609.1"/>
    <property type="molecule type" value="Genomic_DNA"/>
</dbReference>
<feature type="transmembrane region" description="Helical" evidence="11">
    <location>
        <begin position="403"/>
        <end position="428"/>
    </location>
</feature>
<comment type="caution">
    <text evidence="13">The sequence shown here is derived from an EMBL/GenBank/DDBJ whole genome shotgun (WGS) entry which is preliminary data.</text>
</comment>
<evidence type="ECO:0000256" key="11">
    <source>
        <dbReference type="SAM" id="Phobius"/>
    </source>
</evidence>
<evidence type="ECO:0000256" key="3">
    <source>
        <dbReference type="ARBA" id="ARBA00022448"/>
    </source>
</evidence>
<keyword evidence="4 11" id="KW-0812">Transmembrane</keyword>
<dbReference type="Pfam" id="PF07690">
    <property type="entry name" value="MFS_1"/>
    <property type="match status" value="1"/>
</dbReference>
<sequence>MDSCLWRLSYNCFSRVWPCRWRTRKRQISSEALASRMPMKNLPRRLQPTMTITTTNNNNNNNNENFTGRNTEATAEGPDSTLKELGAADQNGATPTQPTDADDLPNGGRSGLEMAAIMAALCTALFLAALDITIITTALPTIVGEFNSSSGYTWIGAAYTLASSATVPSWGKVSDIWGRKPVLLVAVGIFWIGSLIAGLSKNIGQLIAARAIQGAGGGGIVVLINIAVSDLVSVRQRGQYYGIFGAVWALASAIGPILGGVFTSKVTWRWCFWINLPFSGVGFVVLFFVLKLHNPRTPVRKGLAAIDWLGSALIIGATLQLLFGLEFGGVTYPWKSVPVIALIVFSIVTFGVAILVEKYVAEYPVIPLRLFKSGRNLAAFAICFVHGLVFISGSYYLPLYFQAVVGASSLLSGAYSLAYALSLSFISTGTGIWMKKTGQYLPPIVFGMLFLTLGFGLFIDLGSNVNWAKLVLYQIVAGIGVGPNFQSPLIALHSGLEPRDIAAGTSTFQFIRQLGTSISIVIGGVVIQNAMEKQYPTLVADLGPELAGQLSGGNAAANVGLVASLTGEQGRLARNAFWNSLREMFIVFTVISAVGLLVSPFVGRRKLSKQHTEHKTGLQNLARRVNEESQSEPTSEGEKST</sequence>
<dbReference type="GO" id="GO:0005886">
    <property type="term" value="C:plasma membrane"/>
    <property type="evidence" value="ECO:0007669"/>
    <property type="project" value="TreeGrafter"/>
</dbReference>
<evidence type="ECO:0000256" key="1">
    <source>
        <dbReference type="ARBA" id="ARBA00004128"/>
    </source>
</evidence>
<feature type="transmembrane region" description="Helical" evidence="11">
    <location>
        <begin position="440"/>
        <end position="459"/>
    </location>
</feature>